<dbReference type="InterPro" id="IPR024766">
    <property type="entry name" value="Znf_RING_H2"/>
</dbReference>
<dbReference type="PANTHER" id="PTHR46463">
    <property type="entry name" value="ZINC FINGER, RING/FYVE/PHD-TYPE"/>
    <property type="match status" value="1"/>
</dbReference>
<dbReference type="Proteomes" id="UP000824890">
    <property type="component" value="Unassembled WGS sequence"/>
</dbReference>
<keyword evidence="5" id="KW-0479">Metal-binding</keyword>
<keyword evidence="8" id="KW-0862">Zinc</keyword>
<evidence type="ECO:0000256" key="8">
    <source>
        <dbReference type="ARBA" id="ARBA00022833"/>
    </source>
</evidence>
<evidence type="ECO:0000259" key="9">
    <source>
        <dbReference type="Pfam" id="PF12678"/>
    </source>
</evidence>
<organism evidence="10 11">
    <name type="scientific">Brassica napus</name>
    <name type="common">Rape</name>
    <dbReference type="NCBI Taxonomy" id="3708"/>
    <lineage>
        <taxon>Eukaryota</taxon>
        <taxon>Viridiplantae</taxon>
        <taxon>Streptophyta</taxon>
        <taxon>Embryophyta</taxon>
        <taxon>Tracheophyta</taxon>
        <taxon>Spermatophyta</taxon>
        <taxon>Magnoliopsida</taxon>
        <taxon>eudicotyledons</taxon>
        <taxon>Gunneridae</taxon>
        <taxon>Pentapetalae</taxon>
        <taxon>rosids</taxon>
        <taxon>malvids</taxon>
        <taxon>Brassicales</taxon>
        <taxon>Brassicaceae</taxon>
        <taxon>Brassiceae</taxon>
        <taxon>Brassica</taxon>
    </lineage>
</organism>
<evidence type="ECO:0000256" key="4">
    <source>
        <dbReference type="ARBA" id="ARBA00022679"/>
    </source>
</evidence>
<proteinExistence type="predicted"/>
<comment type="pathway">
    <text evidence="2">Protein modification; protein ubiquitination.</text>
</comment>
<comment type="caution">
    <text evidence="10">The sequence shown here is derived from an EMBL/GenBank/DDBJ whole genome shotgun (WGS) entry which is preliminary data.</text>
</comment>
<feature type="domain" description="Zinc finger RING-H2-type" evidence="9">
    <location>
        <begin position="51"/>
        <end position="86"/>
    </location>
</feature>
<dbReference type="PANTHER" id="PTHR46463:SF67">
    <property type="entry name" value="E3 UBIQUITIN-PROTEIN LIGASE"/>
    <property type="match status" value="1"/>
</dbReference>
<comment type="catalytic activity">
    <reaction evidence="1">
        <text>S-ubiquitinyl-[E2 ubiquitin-conjugating enzyme]-L-cysteine + [acceptor protein]-L-lysine = [E2 ubiquitin-conjugating enzyme]-L-cysteine + N(6)-ubiquitinyl-[acceptor protein]-L-lysine.</text>
        <dbReference type="EC" id="2.3.2.27"/>
    </reaction>
</comment>
<keyword evidence="7" id="KW-0833">Ubl conjugation pathway</keyword>
<reference evidence="10 11" key="1">
    <citation type="submission" date="2021-05" db="EMBL/GenBank/DDBJ databases">
        <title>Genome Assembly of Synthetic Allotetraploid Brassica napus Reveals Homoeologous Exchanges between Subgenomes.</title>
        <authorList>
            <person name="Davis J.T."/>
        </authorList>
    </citation>
    <scope>NUCLEOTIDE SEQUENCE [LARGE SCALE GENOMIC DNA]</scope>
    <source>
        <strain evidence="11">cv. Da-Ae</strain>
        <tissue evidence="10">Seedling</tissue>
    </source>
</reference>
<dbReference type="EC" id="2.3.2.27" evidence="3"/>
<evidence type="ECO:0000256" key="6">
    <source>
        <dbReference type="ARBA" id="ARBA00022771"/>
    </source>
</evidence>
<name>A0ABQ8CRS3_BRANA</name>
<evidence type="ECO:0000313" key="11">
    <source>
        <dbReference type="Proteomes" id="UP000824890"/>
    </source>
</evidence>
<evidence type="ECO:0000256" key="7">
    <source>
        <dbReference type="ARBA" id="ARBA00022786"/>
    </source>
</evidence>
<dbReference type="InterPro" id="IPR013083">
    <property type="entry name" value="Znf_RING/FYVE/PHD"/>
</dbReference>
<evidence type="ECO:0000256" key="5">
    <source>
        <dbReference type="ARBA" id="ARBA00022723"/>
    </source>
</evidence>
<evidence type="ECO:0000256" key="3">
    <source>
        <dbReference type="ARBA" id="ARBA00012483"/>
    </source>
</evidence>
<evidence type="ECO:0000313" key="10">
    <source>
        <dbReference type="EMBL" id="KAH0919779.1"/>
    </source>
</evidence>
<evidence type="ECO:0000256" key="1">
    <source>
        <dbReference type="ARBA" id="ARBA00000900"/>
    </source>
</evidence>
<feature type="non-terminal residue" evidence="10">
    <location>
        <position position="1"/>
    </location>
</feature>
<dbReference type="Gene3D" id="3.30.40.10">
    <property type="entry name" value="Zinc/RING finger domain, C3HC4 (zinc finger)"/>
    <property type="match status" value="1"/>
</dbReference>
<keyword evidence="6" id="KW-0863">Zinc-finger</keyword>
<gene>
    <name evidence="10" type="ORF">HID58_027439</name>
</gene>
<dbReference type="Pfam" id="PF12678">
    <property type="entry name" value="zf-rbx1"/>
    <property type="match status" value="1"/>
</dbReference>
<protein>
    <recommendedName>
        <fullName evidence="3">RING-type E3 ubiquitin transferase</fullName>
        <ecNumber evidence="3">2.3.2.27</ecNumber>
    </recommendedName>
</protein>
<accession>A0ABQ8CRS3</accession>
<dbReference type="EMBL" id="JAGKQM010000007">
    <property type="protein sequence ID" value="KAH0919779.1"/>
    <property type="molecule type" value="Genomic_DNA"/>
</dbReference>
<dbReference type="SUPFAM" id="SSF57850">
    <property type="entry name" value="RING/U-box"/>
    <property type="match status" value="1"/>
</dbReference>
<keyword evidence="11" id="KW-1185">Reference proteome</keyword>
<sequence>PEQDGESRNVLRTSAFSYPISNKYSKPNNFVVDPARAIISKPGNKGSRRRRQYNEDNPKVVLQCGHIFHLAFIYEWMERSKACPFCSKTTLFLESEITEQLE</sequence>
<keyword evidence="4" id="KW-0808">Transferase</keyword>
<evidence type="ECO:0000256" key="2">
    <source>
        <dbReference type="ARBA" id="ARBA00004906"/>
    </source>
</evidence>